<dbReference type="AlphaFoldDB" id="A0AAE0FFS2"/>
<dbReference type="PROSITE" id="PS50089">
    <property type="entry name" value="ZF_RING_2"/>
    <property type="match status" value="1"/>
</dbReference>
<dbReference type="PANTHER" id="PTHR22938:SF0">
    <property type="entry name" value="E3 UBIQUITIN-PROTEIN LIGASE ZNF598"/>
    <property type="match status" value="1"/>
</dbReference>
<dbReference type="GO" id="GO:0016567">
    <property type="term" value="P:protein ubiquitination"/>
    <property type="evidence" value="ECO:0007669"/>
    <property type="project" value="TreeGrafter"/>
</dbReference>
<dbReference type="GO" id="GO:0043022">
    <property type="term" value="F:ribosome binding"/>
    <property type="evidence" value="ECO:0007669"/>
    <property type="project" value="TreeGrafter"/>
</dbReference>
<evidence type="ECO:0000259" key="2">
    <source>
        <dbReference type="PROSITE" id="PS50089"/>
    </source>
</evidence>
<dbReference type="GO" id="GO:0061630">
    <property type="term" value="F:ubiquitin protein ligase activity"/>
    <property type="evidence" value="ECO:0007669"/>
    <property type="project" value="InterPro"/>
</dbReference>
<dbReference type="InterPro" id="IPR001841">
    <property type="entry name" value="Znf_RING"/>
</dbReference>
<dbReference type="GO" id="GO:0072344">
    <property type="term" value="P:rescue of stalled ribosome"/>
    <property type="evidence" value="ECO:0007669"/>
    <property type="project" value="InterPro"/>
</dbReference>
<protein>
    <recommendedName>
        <fullName evidence="2">RING-type domain-containing protein</fullName>
    </recommendedName>
</protein>
<reference evidence="3 4" key="1">
    <citation type="journal article" date="2015" name="Genome Biol. Evol.">
        <title>Comparative Genomics of a Bacterivorous Green Alga Reveals Evolutionary Causalities and Consequences of Phago-Mixotrophic Mode of Nutrition.</title>
        <authorList>
            <person name="Burns J.A."/>
            <person name="Paasch A."/>
            <person name="Narechania A."/>
            <person name="Kim E."/>
        </authorList>
    </citation>
    <scope>NUCLEOTIDE SEQUENCE [LARGE SCALE GENOMIC DNA]</scope>
    <source>
        <strain evidence="3 4">PLY_AMNH</strain>
    </source>
</reference>
<dbReference type="InterPro" id="IPR044288">
    <property type="entry name" value="ZNF598/HEL2"/>
</dbReference>
<dbReference type="Proteomes" id="UP001190700">
    <property type="component" value="Unassembled WGS sequence"/>
</dbReference>
<dbReference type="GO" id="GO:0008270">
    <property type="term" value="F:zinc ion binding"/>
    <property type="evidence" value="ECO:0007669"/>
    <property type="project" value="UniProtKB-KW"/>
</dbReference>
<evidence type="ECO:0000256" key="1">
    <source>
        <dbReference type="PROSITE-ProRule" id="PRU00175"/>
    </source>
</evidence>
<dbReference type="EMBL" id="LGRX02019085">
    <property type="protein sequence ID" value="KAK3259001.1"/>
    <property type="molecule type" value="Genomic_DNA"/>
</dbReference>
<organism evidence="3 4">
    <name type="scientific">Cymbomonas tetramitiformis</name>
    <dbReference type="NCBI Taxonomy" id="36881"/>
    <lineage>
        <taxon>Eukaryota</taxon>
        <taxon>Viridiplantae</taxon>
        <taxon>Chlorophyta</taxon>
        <taxon>Pyramimonadophyceae</taxon>
        <taxon>Pyramimonadales</taxon>
        <taxon>Pyramimonadaceae</taxon>
        <taxon>Cymbomonas</taxon>
    </lineage>
</organism>
<name>A0AAE0FFS2_9CHLO</name>
<dbReference type="PANTHER" id="PTHR22938">
    <property type="entry name" value="ZINC FINGER PROTEIN 598"/>
    <property type="match status" value="1"/>
</dbReference>
<accession>A0AAE0FFS2</accession>
<keyword evidence="1" id="KW-0863">Zinc-finger</keyword>
<keyword evidence="4" id="KW-1185">Reference proteome</keyword>
<keyword evidence="1" id="KW-0862">Zinc</keyword>
<feature type="domain" description="RING-type" evidence="2">
    <location>
        <begin position="5"/>
        <end position="46"/>
    </location>
</feature>
<evidence type="ECO:0000313" key="3">
    <source>
        <dbReference type="EMBL" id="KAK3259001.1"/>
    </source>
</evidence>
<evidence type="ECO:0000313" key="4">
    <source>
        <dbReference type="Proteomes" id="UP001190700"/>
    </source>
</evidence>
<keyword evidence="1" id="KW-0479">Metal-binding</keyword>
<proteinExistence type="predicted"/>
<gene>
    <name evidence="3" type="ORF">CYMTET_31979</name>
</gene>
<sequence length="262" mass="28524">MEECCAICAEPLEWVAMGPCGHRDACSKCTTRLRFVLKDTKCCFCKQDCPCVFVTKSLGDYTATPGEEGFASLSSRAQAGGELHFHEPTGAYFDDISHLREIEKTTNLVCSLCVEDPTAKKSRFPNLGALKGHLRNVHKSHMCDICLEGRKVFVSEQVLYTKAELDKHCSVGGAAVDQSNDLGMSGFKTETPPSLAETPECFRVCSARALKPSHRMACKHPLSFPSHLLPIKPDSSTAGAPPDYSHTCFSTLHALSNPKGIP</sequence>
<comment type="caution">
    <text evidence="3">The sequence shown here is derived from an EMBL/GenBank/DDBJ whole genome shotgun (WGS) entry which is preliminary data.</text>
</comment>